<keyword evidence="4" id="KW-1185">Reference proteome</keyword>
<gene>
    <name evidence="3" type="ORF">FWJ32_01135</name>
</gene>
<dbReference type="Proteomes" id="UP000322976">
    <property type="component" value="Unassembled WGS sequence"/>
</dbReference>
<proteinExistence type="predicted"/>
<evidence type="ECO:0000313" key="4">
    <source>
        <dbReference type="Proteomes" id="UP000322976"/>
    </source>
</evidence>
<sequence length="211" mass="23566">MYKRSLKKSLVNSTLLLEIFIALFIILAIIISFTDLAKYIYQIIFFNQVISYDLLTNFLGHALLMAVGVELVVMLINHTPGSIIEVLLFAIARKILISSKGMGDFILGILAIAGVFAIRKYLFVEDISGRKGTTLSASTPIKDVNRIVGLNLPEDYANTIGGLLSRYAQDHKIDLREGVKLTIYNANIEIAKMEDNLIEKVKVTKELDEEE</sequence>
<dbReference type="InterPro" id="IPR036318">
    <property type="entry name" value="FAD-bd_PCMH-like_sf"/>
</dbReference>
<evidence type="ECO:0000256" key="1">
    <source>
        <dbReference type="SAM" id="Phobius"/>
    </source>
</evidence>
<comment type="caution">
    <text evidence="3">The sequence shown here is derived from an EMBL/GenBank/DDBJ whole genome shotgun (WGS) entry which is preliminary data.</text>
</comment>
<feature type="domain" description="Transporter-associated" evidence="2">
    <location>
        <begin position="126"/>
        <end position="207"/>
    </location>
</feature>
<dbReference type="GO" id="GO:0050660">
    <property type="term" value="F:flavin adenine dinucleotide binding"/>
    <property type="evidence" value="ECO:0007669"/>
    <property type="project" value="InterPro"/>
</dbReference>
<dbReference type="InterPro" id="IPR016169">
    <property type="entry name" value="FAD-bd_PCMH_sub2"/>
</dbReference>
<dbReference type="SUPFAM" id="SSF56176">
    <property type="entry name" value="FAD-binding/transporter-associated domain-like"/>
    <property type="match status" value="1"/>
</dbReference>
<organism evidence="3 4">
    <name type="scientific">Calorimonas adulescens</name>
    <dbReference type="NCBI Taxonomy" id="2606906"/>
    <lineage>
        <taxon>Bacteria</taxon>
        <taxon>Bacillati</taxon>
        <taxon>Bacillota</taxon>
        <taxon>Clostridia</taxon>
        <taxon>Thermoanaerobacterales</taxon>
        <taxon>Thermoanaerobacteraceae</taxon>
        <taxon>Calorimonas</taxon>
    </lineage>
</organism>
<keyword evidence="1" id="KW-0472">Membrane</keyword>
<keyword evidence="1" id="KW-0812">Transmembrane</keyword>
<dbReference type="AlphaFoldDB" id="A0A5D8QJP7"/>
<accession>A0A5D8QJP7</accession>
<feature type="transmembrane region" description="Helical" evidence="1">
    <location>
        <begin position="105"/>
        <end position="122"/>
    </location>
</feature>
<reference evidence="3 4" key="1">
    <citation type="submission" date="2019-08" db="EMBL/GenBank/DDBJ databases">
        <title>Calorimonas adulescens gen. nov., sp. nov., an anaerobic thermophilic bacterium from Sakhalin hot spring.</title>
        <authorList>
            <person name="Khomyakova M.A."/>
            <person name="Merkel A.Y."/>
            <person name="Novikov A."/>
            <person name="Bonch-Osmolovskaya E.A."/>
            <person name="Slobodkin A.I."/>
        </authorList>
    </citation>
    <scope>NUCLEOTIDE SEQUENCE [LARGE SCALE GENOMIC DNA]</scope>
    <source>
        <strain evidence="3 4">A05MB</strain>
    </source>
</reference>
<dbReference type="RefSeq" id="WP_149544136.1">
    <property type="nucleotide sequence ID" value="NZ_VTPS01000001.1"/>
</dbReference>
<feature type="transmembrane region" description="Helical" evidence="1">
    <location>
        <begin position="12"/>
        <end position="33"/>
    </location>
</feature>
<dbReference type="EMBL" id="VTPS01000001">
    <property type="protein sequence ID" value="TZE83518.1"/>
    <property type="molecule type" value="Genomic_DNA"/>
</dbReference>
<dbReference type="SMART" id="SM01091">
    <property type="entry name" value="CorC_HlyC"/>
    <property type="match status" value="1"/>
</dbReference>
<evidence type="ECO:0000259" key="2">
    <source>
        <dbReference type="SMART" id="SM01091"/>
    </source>
</evidence>
<keyword evidence="1" id="KW-1133">Transmembrane helix</keyword>
<protein>
    <recommendedName>
        <fullName evidence="2">Transporter-associated domain-containing protein</fullName>
    </recommendedName>
</protein>
<dbReference type="InterPro" id="IPR005170">
    <property type="entry name" value="Transptr-assoc_dom"/>
</dbReference>
<name>A0A5D8QJP7_9THEO</name>
<dbReference type="Gene3D" id="3.30.465.10">
    <property type="match status" value="1"/>
</dbReference>
<dbReference type="Pfam" id="PF03471">
    <property type="entry name" value="CorC_HlyC"/>
    <property type="match status" value="1"/>
</dbReference>
<evidence type="ECO:0000313" key="3">
    <source>
        <dbReference type="EMBL" id="TZE83518.1"/>
    </source>
</evidence>